<keyword evidence="3" id="KW-1185">Reference proteome</keyword>
<dbReference type="GO" id="GO:0018445">
    <property type="term" value="F:prothoracicotrophic hormone activity"/>
    <property type="evidence" value="ECO:0007669"/>
    <property type="project" value="TreeGrafter"/>
</dbReference>
<dbReference type="AlphaFoldDB" id="A0A1B0B866"/>
<dbReference type="PANTHER" id="PTHR39940">
    <property type="entry name" value="PROTHORACICOTROPIC HORMONE, ISOFORM F"/>
    <property type="match status" value="1"/>
</dbReference>
<proteinExistence type="predicted"/>
<dbReference type="VEuPathDB" id="VectorBase:GPPI021954"/>
<dbReference type="PANTHER" id="PTHR39940:SF1">
    <property type="entry name" value="PROTHORACICOTROPIC HORMONE, ISOFORM F"/>
    <property type="match status" value="1"/>
</dbReference>
<organism evidence="2 3">
    <name type="scientific">Glossina palpalis gambiensis</name>
    <dbReference type="NCBI Taxonomy" id="67801"/>
    <lineage>
        <taxon>Eukaryota</taxon>
        <taxon>Metazoa</taxon>
        <taxon>Ecdysozoa</taxon>
        <taxon>Arthropoda</taxon>
        <taxon>Hexapoda</taxon>
        <taxon>Insecta</taxon>
        <taxon>Pterygota</taxon>
        <taxon>Neoptera</taxon>
        <taxon>Endopterygota</taxon>
        <taxon>Diptera</taxon>
        <taxon>Brachycera</taxon>
        <taxon>Muscomorpha</taxon>
        <taxon>Hippoboscoidea</taxon>
        <taxon>Glossinidae</taxon>
        <taxon>Glossina</taxon>
    </lineage>
</organism>
<dbReference type="Proteomes" id="UP000092460">
    <property type="component" value="Unassembled WGS sequence"/>
</dbReference>
<reference evidence="3" key="1">
    <citation type="submission" date="2015-01" db="EMBL/GenBank/DDBJ databases">
        <authorList>
            <person name="Aksoy S."/>
            <person name="Warren W."/>
            <person name="Wilson R.K."/>
        </authorList>
    </citation>
    <scope>NUCLEOTIDE SEQUENCE [LARGE SCALE GENOMIC DNA]</scope>
    <source>
        <strain evidence="3">IAEA</strain>
    </source>
</reference>
<feature type="signal peptide" evidence="1">
    <location>
        <begin position="1"/>
        <end position="17"/>
    </location>
</feature>
<dbReference type="InterPro" id="IPR029034">
    <property type="entry name" value="Cystine-knot_cytokine"/>
</dbReference>
<dbReference type="Gene3D" id="2.10.90.10">
    <property type="entry name" value="Cystine-knot cytokines"/>
    <property type="match status" value="1"/>
</dbReference>
<name>A0A1B0B866_9MUSC</name>
<dbReference type="SUPFAM" id="SSF57501">
    <property type="entry name" value="Cystine-knot cytokines"/>
    <property type="match status" value="1"/>
</dbReference>
<dbReference type="EnsemblMetazoa" id="GPPI021954-RA">
    <property type="protein sequence ID" value="GPPI021954-PA"/>
    <property type="gene ID" value="GPPI021954"/>
</dbReference>
<dbReference type="EMBL" id="JXJN01009849">
    <property type="status" value="NOT_ANNOTATED_CDS"/>
    <property type="molecule type" value="Genomic_DNA"/>
</dbReference>
<feature type="chain" id="PRO_5008404672" description="Prothoracicotropic hormone" evidence="1">
    <location>
        <begin position="18"/>
        <end position="256"/>
    </location>
</feature>
<dbReference type="InterPro" id="IPR052876">
    <property type="entry name" value="Insect_Hormone_Regulators"/>
</dbReference>
<sequence>MLLSTLVMVTILLSVICDNHLRDSRFLISLFMKTTSSKPCSKTEMQNVNCTDSANLCSANVYENSCKDVFLPLLESLHQPIYKHNVLHGTEDRYGIDRQSNGVSIENNYNNKRKSIEASPLSITHYKEFCNDLTLEDKKRAFKRTDRNRNNNRVIMSLRGKCDCKIKNDLMDLGPLHYPRFLLYSVCQAAIVTDNLAAKCAYGLVCQPLEYKVEVLVYHTVNDDTQKAATVSWLPQELRRVWKFKTVTVTAGCFCA</sequence>
<evidence type="ECO:0000313" key="2">
    <source>
        <dbReference type="EnsemblMetazoa" id="GPPI021954-PA"/>
    </source>
</evidence>
<evidence type="ECO:0000313" key="3">
    <source>
        <dbReference type="Proteomes" id="UP000092460"/>
    </source>
</evidence>
<evidence type="ECO:0000256" key="1">
    <source>
        <dbReference type="SAM" id="SignalP"/>
    </source>
</evidence>
<evidence type="ECO:0008006" key="4">
    <source>
        <dbReference type="Google" id="ProtNLM"/>
    </source>
</evidence>
<accession>A0A1B0B866</accession>
<protein>
    <recommendedName>
        <fullName evidence="4">Prothoracicotropic hormone</fullName>
    </recommendedName>
</protein>
<keyword evidence="1" id="KW-0732">Signal</keyword>
<reference evidence="2" key="2">
    <citation type="submission" date="2020-05" db="UniProtKB">
        <authorList>
            <consortium name="EnsemblMetazoa"/>
        </authorList>
    </citation>
    <scope>IDENTIFICATION</scope>
    <source>
        <strain evidence="2">IAEA</strain>
    </source>
</reference>